<protein>
    <recommendedName>
        <fullName evidence="2">YhdP central domain-containing protein</fullName>
    </recommendedName>
</protein>
<dbReference type="NCBIfam" id="TIGR02099">
    <property type="entry name" value="YhdP family protein"/>
    <property type="match status" value="1"/>
</dbReference>
<organism evidence="3 4">
    <name type="scientific">Salinisphaera orenii YIM 95161</name>
    <dbReference type="NCBI Taxonomy" id="1051139"/>
    <lineage>
        <taxon>Bacteria</taxon>
        <taxon>Pseudomonadati</taxon>
        <taxon>Pseudomonadota</taxon>
        <taxon>Gammaproteobacteria</taxon>
        <taxon>Salinisphaerales</taxon>
        <taxon>Salinisphaeraceae</taxon>
        <taxon>Salinisphaera</taxon>
    </lineage>
</organism>
<feature type="domain" description="YhdP central" evidence="2">
    <location>
        <begin position="7"/>
        <end position="1263"/>
    </location>
</feature>
<dbReference type="AlphaFoldDB" id="A0A423PG45"/>
<gene>
    <name evidence="3" type="ORF">SAHL_15790</name>
</gene>
<keyword evidence="1" id="KW-0472">Membrane</keyword>
<dbReference type="InterPro" id="IPR011836">
    <property type="entry name" value="YhdP"/>
</dbReference>
<dbReference type="EMBL" id="AYKF01000128">
    <property type="protein sequence ID" value="ROO24572.1"/>
    <property type="molecule type" value="Genomic_DNA"/>
</dbReference>
<comment type="caution">
    <text evidence="3">The sequence shown here is derived from an EMBL/GenBank/DDBJ whole genome shotgun (WGS) entry which is preliminary data.</text>
</comment>
<sequence>MPATRPLLKRILVTTLAGVVILAGLLVGGVRLVDHLMPRYRDALAERIGSRIDADIDIAAIELRWQWRGPLLALDDVAIRRHGQADPAVTLDRLDLHFSFSDLLEGGRLPDGLVIAGAELALQQTDDGRLRLRHWGAAGETPTDWRRIEAAREMLRFVRVDGARIHLIGAAIPGGRATIDPFDARLRRAADGLRWNLEASGPNWLGQVAARGRLEGALTDPVDADIHVDADGIDTLAFARARSGSAALEADRVSGGALSLSLRGRWRDRALADSSADIALSAIEADDRERPVLPGIAARLEAETGPTPGRVRMTTTKLTADDGALTDARLTGTFARESRRLELTARGLPLALALRPARLRFDRLADTRIDGRLDAFTLSLAPDTPPSLEAAFSGLTVDDPAGHAGPISGHYRQSGDVHRLRFDQAGGRLAVPRFMRGELAIDGLGGALAWQRADDGWTIEAEKLELTSGEADVGIDGRLRLPDEAAPRIDLIATASAPDATRLLARIPQAEDLPNQRLRDWLPRAITAGHLDAARLELAGPLDRFPFADPRADERFHLELEGHGVDVTYKPEWPPLEDARGTLTLDGDDLRVNVAEATMLGVALGPSVGRVADVREPILQVDGSVSDARAERMLAFLARSPLRERFGKLVEALQVSGPADLGLDLTIPLKPGLGEPEVAGHVDAHGAELQHAALPGPVTDIRGRIDFDAQGLTAEGLTGDLLGVAVRTDLEPRPGARQHIDSRARIALPADADALAHYLPRPWLDYAEGATALRVAFDVGRDGGPSDIHATGDLAGMALNLPTPMAKAAKTPAPLDITIAGDGSRVDVAYDERLDIGVRLAGGRPTRVQSRLNDPGLTPPDTDGVWIGGRADTVDGLGWFYLVRNLLTAAEDETANTGDEATELAFIGGDLRAGELRVDNRYYENVHVRTRPMSDAPGWRVDLDGPDTRGQFTWTQPAGGRVAIDGDLARLAIHTRPPEPDDDHGDGQTPSPVIWPEVDPRELPGLTVDVASLWVDDTDFGRASLSAATRADGWQLERLALDDGALTGWATGRWTRADGRTRASAETRFEGHGLPGLFGTLGYPPTVRAERARVHAQLEIAPNPNGLDLRALDGGVNLALDNGTLLSVDPGAARVLGLVNLYVLPRRLQLDFRDVVDQGLAFDSIRAHFDIDDGNAYGDGVRIETPSSRIDIEGRIGLAARDYDERVTIVPKVGSGVAIASTVFGGPIVGAAVLAVQELLKQPIQKFSSIGYTLKGSWDDPQIAEPSAEQ</sequence>
<dbReference type="PANTHER" id="PTHR38690:SF1">
    <property type="entry name" value="PROTEASE"/>
    <property type="match status" value="1"/>
</dbReference>
<dbReference type="Pfam" id="PF13116">
    <property type="entry name" value="YhdP"/>
    <property type="match status" value="1"/>
</dbReference>
<evidence type="ECO:0000313" key="3">
    <source>
        <dbReference type="EMBL" id="ROO24572.1"/>
    </source>
</evidence>
<dbReference type="InterPro" id="IPR025263">
    <property type="entry name" value="YhdP_central"/>
</dbReference>
<dbReference type="OrthoDB" id="9762238at2"/>
<feature type="transmembrane region" description="Helical" evidence="1">
    <location>
        <begin position="12"/>
        <end position="33"/>
    </location>
</feature>
<reference evidence="3 4" key="1">
    <citation type="submission" date="2013-10" db="EMBL/GenBank/DDBJ databases">
        <title>Salinisphaera halophila YIM 95161 Genome Sequencing.</title>
        <authorList>
            <person name="Lai Q."/>
            <person name="Li C."/>
            <person name="Shao Z."/>
        </authorList>
    </citation>
    <scope>NUCLEOTIDE SEQUENCE [LARGE SCALE GENOMIC DNA]</scope>
    <source>
        <strain evidence="3 4">YIM 95161</strain>
    </source>
</reference>
<name>A0A423PG45_9GAMM</name>
<evidence type="ECO:0000313" key="4">
    <source>
        <dbReference type="Proteomes" id="UP000285123"/>
    </source>
</evidence>
<keyword evidence="1" id="KW-0812">Transmembrane</keyword>
<dbReference type="Proteomes" id="UP000285123">
    <property type="component" value="Unassembled WGS sequence"/>
</dbReference>
<accession>A0A423PG45</accession>
<dbReference type="RefSeq" id="WP_123592365.1">
    <property type="nucleotide sequence ID" value="NZ_AYKF01000128.1"/>
</dbReference>
<evidence type="ECO:0000259" key="2">
    <source>
        <dbReference type="Pfam" id="PF13116"/>
    </source>
</evidence>
<dbReference type="PANTHER" id="PTHR38690">
    <property type="entry name" value="PROTEASE-RELATED"/>
    <property type="match status" value="1"/>
</dbReference>
<keyword evidence="1" id="KW-1133">Transmembrane helix</keyword>
<proteinExistence type="predicted"/>
<evidence type="ECO:0000256" key="1">
    <source>
        <dbReference type="SAM" id="Phobius"/>
    </source>
</evidence>